<dbReference type="InterPro" id="IPR019734">
    <property type="entry name" value="TPR_rpt"/>
</dbReference>
<dbReference type="GO" id="GO:0005794">
    <property type="term" value="C:Golgi apparatus"/>
    <property type="evidence" value="ECO:0007669"/>
    <property type="project" value="TreeGrafter"/>
</dbReference>
<sequence>MEGENKVRKALDIGDLLDSENSSPKAATPKREDSKDALWGPDISLEGKEEENPFQIQEQQVQIPQETKPVFENMALENSLDIDNEPDQLARLPTIQLPLNISPVKTENLSAASSIKSSIPKSRLVPTPAVIDPIHYKLPTRRWIDPVNFSDIPALDPLNDTITKIFGNVHSSQRPNRIKMSLEQALEYEDPYDPLIKSFNWRQVALLARNDLISTHPADVKDIMHLWYVRWSAMIKLKLYDLIQSEIDKLKANELQEMMYELYPDIFPDQSGQMVSFEVLCLIAHLPSLKGNHHESIHRIYKLMYPQRPWDFIPDNTQHYQLVLYVVCLLIQISDLVLAASVLNELLQEHESDPHMWSMLGRLYLQAGDLETAKEIFFKVESMLGLPQSTEFQKLPEYPQPELILSQRGFYYFAIGDYNEALNQFTQLLTTCPEYDSAKNNVAICQLYAGNVSQASR</sequence>
<comment type="caution">
    <text evidence="3">The sequence shown here is derived from an EMBL/GenBank/DDBJ whole genome shotgun (WGS) entry which is preliminary data.</text>
</comment>
<dbReference type="InterPro" id="IPR011990">
    <property type="entry name" value="TPR-like_helical_dom_sf"/>
</dbReference>
<feature type="region of interest" description="Disordered" evidence="2">
    <location>
        <begin position="1"/>
        <end position="51"/>
    </location>
</feature>
<dbReference type="Pfam" id="PF13181">
    <property type="entry name" value="TPR_8"/>
    <property type="match status" value="1"/>
</dbReference>
<accession>A0AAD5UMX3</accession>
<keyword evidence="4" id="KW-1185">Reference proteome</keyword>
<gene>
    <name evidence="3" type="primary">TRAPPC12</name>
    <name evidence="3" type="ORF">HK103_000079</name>
</gene>
<proteinExistence type="predicted"/>
<dbReference type="GO" id="GO:0030008">
    <property type="term" value="C:TRAPP complex"/>
    <property type="evidence" value="ECO:0007669"/>
    <property type="project" value="TreeGrafter"/>
</dbReference>
<feature type="repeat" description="TPR" evidence="1">
    <location>
        <begin position="402"/>
        <end position="435"/>
    </location>
</feature>
<dbReference type="EMBL" id="JADGKB010000001">
    <property type="protein sequence ID" value="KAJ3262550.1"/>
    <property type="molecule type" value="Genomic_DNA"/>
</dbReference>
<dbReference type="PROSITE" id="PS50005">
    <property type="entry name" value="TPR"/>
    <property type="match status" value="1"/>
</dbReference>
<dbReference type="Proteomes" id="UP001210925">
    <property type="component" value="Unassembled WGS sequence"/>
</dbReference>
<protein>
    <submittedName>
        <fullName evidence="3">Trafficking protein particle complex subunit 12</fullName>
    </submittedName>
</protein>
<dbReference type="SUPFAM" id="SSF48452">
    <property type="entry name" value="TPR-like"/>
    <property type="match status" value="1"/>
</dbReference>
<name>A0AAD5UMX3_9FUNG</name>
<dbReference type="AlphaFoldDB" id="A0AAD5UMX3"/>
<reference evidence="3" key="1">
    <citation type="submission" date="2020-05" db="EMBL/GenBank/DDBJ databases">
        <title>Phylogenomic resolution of chytrid fungi.</title>
        <authorList>
            <person name="Stajich J.E."/>
            <person name="Amses K."/>
            <person name="Simmons R."/>
            <person name="Seto K."/>
            <person name="Myers J."/>
            <person name="Bonds A."/>
            <person name="Quandt C.A."/>
            <person name="Barry K."/>
            <person name="Liu P."/>
            <person name="Grigoriev I."/>
            <person name="Longcore J.E."/>
            <person name="James T.Y."/>
        </authorList>
    </citation>
    <scope>NUCLEOTIDE SEQUENCE</scope>
    <source>
        <strain evidence="3">PLAUS21</strain>
    </source>
</reference>
<evidence type="ECO:0000256" key="2">
    <source>
        <dbReference type="SAM" id="MobiDB-lite"/>
    </source>
</evidence>
<dbReference type="PANTHER" id="PTHR21581">
    <property type="entry name" value="D-ALANYL-D-ALANINE CARBOXYPEPTIDASE"/>
    <property type="match status" value="1"/>
</dbReference>
<dbReference type="PANTHER" id="PTHR21581:SF6">
    <property type="entry name" value="TRAFFICKING PROTEIN PARTICLE COMPLEX SUBUNIT 12"/>
    <property type="match status" value="1"/>
</dbReference>
<keyword evidence="1" id="KW-0802">TPR repeat</keyword>
<evidence type="ECO:0000313" key="4">
    <source>
        <dbReference type="Proteomes" id="UP001210925"/>
    </source>
</evidence>
<feature type="compositionally biased region" description="Basic and acidic residues" evidence="2">
    <location>
        <begin position="1"/>
        <end position="12"/>
    </location>
</feature>
<evidence type="ECO:0000256" key="1">
    <source>
        <dbReference type="PROSITE-ProRule" id="PRU00339"/>
    </source>
</evidence>
<organism evidence="3 4">
    <name type="scientific">Boothiomyces macroporosus</name>
    <dbReference type="NCBI Taxonomy" id="261099"/>
    <lineage>
        <taxon>Eukaryota</taxon>
        <taxon>Fungi</taxon>
        <taxon>Fungi incertae sedis</taxon>
        <taxon>Chytridiomycota</taxon>
        <taxon>Chytridiomycota incertae sedis</taxon>
        <taxon>Chytridiomycetes</taxon>
        <taxon>Rhizophydiales</taxon>
        <taxon>Terramycetaceae</taxon>
        <taxon>Boothiomyces</taxon>
    </lineage>
</organism>
<dbReference type="Gene3D" id="1.25.40.10">
    <property type="entry name" value="Tetratricopeptide repeat domain"/>
    <property type="match status" value="1"/>
</dbReference>
<dbReference type="SMART" id="SM00028">
    <property type="entry name" value="TPR"/>
    <property type="match status" value="2"/>
</dbReference>
<evidence type="ECO:0000313" key="3">
    <source>
        <dbReference type="EMBL" id="KAJ3262550.1"/>
    </source>
</evidence>